<reference evidence="1" key="1">
    <citation type="submission" date="2020-08" db="EMBL/GenBank/DDBJ databases">
        <title>Multicomponent nature underlies the extraordinary mechanical properties of spider dragline silk.</title>
        <authorList>
            <person name="Kono N."/>
            <person name="Nakamura H."/>
            <person name="Mori M."/>
            <person name="Yoshida Y."/>
            <person name="Ohtoshi R."/>
            <person name="Malay A.D."/>
            <person name="Moran D.A.P."/>
            <person name="Tomita M."/>
            <person name="Numata K."/>
            <person name="Arakawa K."/>
        </authorList>
    </citation>
    <scope>NUCLEOTIDE SEQUENCE</scope>
</reference>
<organism evidence="1 2">
    <name type="scientific">Nephila pilipes</name>
    <name type="common">Giant wood spider</name>
    <name type="synonym">Nephila maculata</name>
    <dbReference type="NCBI Taxonomy" id="299642"/>
    <lineage>
        <taxon>Eukaryota</taxon>
        <taxon>Metazoa</taxon>
        <taxon>Ecdysozoa</taxon>
        <taxon>Arthropoda</taxon>
        <taxon>Chelicerata</taxon>
        <taxon>Arachnida</taxon>
        <taxon>Araneae</taxon>
        <taxon>Araneomorphae</taxon>
        <taxon>Entelegynae</taxon>
        <taxon>Araneoidea</taxon>
        <taxon>Nephilidae</taxon>
        <taxon>Nephila</taxon>
    </lineage>
</organism>
<comment type="caution">
    <text evidence="1">The sequence shown here is derived from an EMBL/GenBank/DDBJ whole genome shotgun (WGS) entry which is preliminary data.</text>
</comment>
<keyword evidence="2" id="KW-1185">Reference proteome</keyword>
<dbReference type="Proteomes" id="UP000887013">
    <property type="component" value="Unassembled WGS sequence"/>
</dbReference>
<gene>
    <name evidence="1" type="ORF">NPIL_33721</name>
</gene>
<evidence type="ECO:0000313" key="2">
    <source>
        <dbReference type="Proteomes" id="UP000887013"/>
    </source>
</evidence>
<dbReference type="EMBL" id="BMAW01040703">
    <property type="protein sequence ID" value="GFU60692.1"/>
    <property type="molecule type" value="Genomic_DNA"/>
</dbReference>
<sequence>MSAINLVSEELSYRIWIQNAHEELNKLAEFCATLDGIMFSVYDVERKLNNTQIGIEYLEPYIHRLQELVIAGDAVIKAYNNIHGRKQNIKRILLRIYIELERLQSKTKKSFASLNLKKRESEEILNDLQTDIGSIIGNINGFLDILNAITNDYFH</sequence>
<dbReference type="AlphaFoldDB" id="A0A8X6QZJ6"/>
<name>A0A8X6QZJ6_NEPPI</name>
<accession>A0A8X6QZJ6</accession>
<evidence type="ECO:0000313" key="1">
    <source>
        <dbReference type="EMBL" id="GFU60692.1"/>
    </source>
</evidence>
<proteinExistence type="predicted"/>
<protein>
    <submittedName>
        <fullName evidence="1">Uncharacterized protein</fullName>
    </submittedName>
</protein>